<evidence type="ECO:0000313" key="3">
    <source>
        <dbReference type="EMBL" id="KNB53947.1"/>
    </source>
</evidence>
<reference evidence="4" key="1">
    <citation type="submission" date="2015-07" db="EMBL/GenBank/DDBJ databases">
        <title>Draft genome sequence of Streptomyces sp. CMAA 1322, a bacterium isolated from Caatinga biome, from dry forest semiarid of Brazil.</title>
        <authorList>
            <person name="Santos S.N."/>
            <person name="Gacesa R."/>
            <person name="Taketani R.G."/>
            <person name="Long P.F."/>
            <person name="Melo I.S."/>
        </authorList>
    </citation>
    <scope>NUCLEOTIDE SEQUENCE [LARGE SCALE GENOMIC DNA]</scope>
    <source>
        <strain evidence="4">CMAA 1322</strain>
    </source>
</reference>
<feature type="region of interest" description="Disordered" evidence="1">
    <location>
        <begin position="82"/>
        <end position="102"/>
    </location>
</feature>
<evidence type="ECO:0000256" key="1">
    <source>
        <dbReference type="SAM" id="MobiDB-lite"/>
    </source>
</evidence>
<organism evidence="3 4">
    <name type="scientific">Streptomyces caatingaensis</name>
    <dbReference type="NCBI Taxonomy" id="1678637"/>
    <lineage>
        <taxon>Bacteria</taxon>
        <taxon>Bacillati</taxon>
        <taxon>Actinomycetota</taxon>
        <taxon>Actinomycetes</taxon>
        <taxon>Kitasatosporales</taxon>
        <taxon>Streptomycetaceae</taxon>
        <taxon>Streptomyces</taxon>
    </lineage>
</organism>
<dbReference type="STRING" id="1678637.AC230_05110"/>
<dbReference type="Proteomes" id="UP000037288">
    <property type="component" value="Unassembled WGS sequence"/>
</dbReference>
<dbReference type="EMBL" id="LFXA01000002">
    <property type="protein sequence ID" value="KNB53947.1"/>
    <property type="molecule type" value="Genomic_DNA"/>
</dbReference>
<protein>
    <submittedName>
        <fullName evidence="3">Uncharacterized protein</fullName>
    </submittedName>
</protein>
<dbReference type="AlphaFoldDB" id="A0A0K9XML3"/>
<keyword evidence="4" id="KW-1185">Reference proteome</keyword>
<dbReference type="PATRIC" id="fig|1678637.3.peg.1113"/>
<name>A0A0K9XML3_9ACTN</name>
<evidence type="ECO:0000256" key="2">
    <source>
        <dbReference type="SAM" id="SignalP"/>
    </source>
</evidence>
<gene>
    <name evidence="3" type="ORF">AC230_05110</name>
</gene>
<comment type="caution">
    <text evidence="3">The sequence shown here is derived from an EMBL/GenBank/DDBJ whole genome shotgun (WGS) entry which is preliminary data.</text>
</comment>
<sequence>MMRLVRPVLTALAGLALVLTFPLEASAAKGPFTFQSGGRPFFVQDPPDGKCFTMSQAAKSPHNGTGGPATVFSGKKCSGTATRIAPGKEGPKGLSFSSVRFG</sequence>
<proteinExistence type="predicted"/>
<feature type="signal peptide" evidence="2">
    <location>
        <begin position="1"/>
        <end position="27"/>
    </location>
</feature>
<accession>A0A0K9XML3</accession>
<feature type="chain" id="PRO_5005532633" evidence="2">
    <location>
        <begin position="28"/>
        <end position="102"/>
    </location>
</feature>
<keyword evidence="2" id="KW-0732">Signal</keyword>
<evidence type="ECO:0000313" key="4">
    <source>
        <dbReference type="Proteomes" id="UP000037288"/>
    </source>
</evidence>